<dbReference type="Proteomes" id="UP000840039">
    <property type="component" value="Unassembled WGS sequence"/>
</dbReference>
<dbReference type="EMBL" id="DAAIHR010000007">
    <property type="protein sequence ID" value="HAB8398528.1"/>
    <property type="molecule type" value="Genomic_DNA"/>
</dbReference>
<evidence type="ECO:0000313" key="30">
    <source>
        <dbReference type="Proteomes" id="UP000528151"/>
    </source>
</evidence>
<dbReference type="InterPro" id="IPR014710">
    <property type="entry name" value="RmlC-like_jellyroll"/>
</dbReference>
<dbReference type="EMBL" id="AABEMN010000003">
    <property type="protein sequence ID" value="EAG9518742.1"/>
    <property type="molecule type" value="Genomic_DNA"/>
</dbReference>
<evidence type="ECO:0000313" key="4">
    <source>
        <dbReference type="EMBL" id="EAE4940511.1"/>
    </source>
</evidence>
<evidence type="ECO:0000313" key="9">
    <source>
        <dbReference type="EMBL" id="EAH2282480.1"/>
    </source>
</evidence>
<evidence type="ECO:0000313" key="3">
    <source>
        <dbReference type="EMBL" id="EAE1339406.1"/>
    </source>
</evidence>
<evidence type="ECO:0000313" key="26">
    <source>
        <dbReference type="Proteomes" id="UP000460224"/>
    </source>
</evidence>
<dbReference type="Gene3D" id="2.60.120.10">
    <property type="entry name" value="Jelly Rolls"/>
    <property type="match status" value="1"/>
</dbReference>
<dbReference type="EMBL" id="AABBZO010000008">
    <property type="protein sequence ID" value="EAG4462298.1"/>
    <property type="molecule type" value="Genomic_DNA"/>
</dbReference>
<evidence type="ECO:0000256" key="1">
    <source>
        <dbReference type="ARBA" id="ARBA00023159"/>
    </source>
</evidence>
<evidence type="ECO:0000313" key="12">
    <source>
        <dbReference type="EMBL" id="ECX6923768.1"/>
    </source>
</evidence>
<dbReference type="Proteomes" id="UP000365297">
    <property type="component" value="Unassembled WGS sequence"/>
</dbReference>
<dbReference type="Proteomes" id="UP000840197">
    <property type="component" value="Unassembled WGS sequence"/>
</dbReference>
<dbReference type="EMBL" id="AAASLB010000001">
    <property type="protein sequence ID" value="EAE4940511.1"/>
    <property type="molecule type" value="Genomic_DNA"/>
</dbReference>
<evidence type="ECO:0000313" key="16">
    <source>
        <dbReference type="EMBL" id="HAC1755401.1"/>
    </source>
</evidence>
<evidence type="ECO:0000313" key="29">
    <source>
        <dbReference type="Proteomes" id="UP000527632"/>
    </source>
</evidence>
<comment type="caution">
    <text evidence="10">The sequence shown here is derived from an EMBL/GenBank/DDBJ whole genome shotgun (WGS) entry which is preliminary data.</text>
</comment>
<accession>A0A0B8R2D6</accession>
<dbReference type="EMBL" id="AABGHY010000006">
    <property type="protein sequence ID" value="EAH3294679.1"/>
    <property type="molecule type" value="Genomic_DNA"/>
</dbReference>
<evidence type="ECO:0000313" key="15">
    <source>
        <dbReference type="EMBL" id="HAB8398528.1"/>
    </source>
</evidence>
<dbReference type="EMBL" id="JACAVN010000001">
    <property type="protein sequence ID" value="NYA00707.1"/>
    <property type="molecule type" value="Genomic_DNA"/>
</dbReference>
<evidence type="ECO:0000313" key="17">
    <source>
        <dbReference type="EMBL" id="HAJ9592048.1"/>
    </source>
</evidence>
<evidence type="ECO:0000313" key="18">
    <source>
        <dbReference type="EMBL" id="KAA9453178.1"/>
    </source>
</evidence>
<dbReference type="RefSeq" id="WP_003727282.1">
    <property type="nucleotide sequence ID" value="NC_021825.2"/>
</dbReference>
<dbReference type="Proteomes" id="UP000272537">
    <property type="component" value="Unassembled WGS sequence"/>
</dbReference>
<evidence type="ECO:0000313" key="5">
    <source>
        <dbReference type="EMBL" id="EAG0868371.1"/>
    </source>
</evidence>
<dbReference type="EMBL" id="AABFVG010000006">
    <property type="protein sequence ID" value="EAH2282480.1"/>
    <property type="molecule type" value="Genomic_DNA"/>
</dbReference>
<dbReference type="Proteomes" id="UP000427828">
    <property type="component" value="Unassembled WGS sequence"/>
</dbReference>
<evidence type="ECO:0000313" key="22">
    <source>
        <dbReference type="Proteomes" id="UP000358545"/>
    </source>
</evidence>
<evidence type="ECO:0000313" key="35">
    <source>
        <dbReference type="Proteomes" id="UP000840197"/>
    </source>
</evidence>
<dbReference type="EMBL" id="DAAEEB010000005">
    <property type="protein sequence ID" value="HAA8053184.1"/>
    <property type="molecule type" value="Genomic_DNA"/>
</dbReference>
<dbReference type="Proteomes" id="UP000533021">
    <property type="component" value="Unassembled WGS sequence"/>
</dbReference>
<dbReference type="Proteomes" id="UP000379076">
    <property type="component" value="Unassembled WGS sequence"/>
</dbReference>
<reference evidence="7 28" key="6">
    <citation type="submission" date="2019-04" db="EMBL/GenBank/DDBJ databases">
        <authorList>
            <consortium name="GenomeTrakr network: Whole genome sequencing for foodborne pathogen traceback"/>
        </authorList>
    </citation>
    <scope>NUCLEOTIDE SEQUENCE [LARGE SCALE GENOMIC DNA]</scope>
    <source>
        <strain evidence="7 28">CFSAN072474</strain>
    </source>
</reference>
<evidence type="ECO:0000313" key="24">
    <source>
        <dbReference type="Proteomes" id="UP000379076"/>
    </source>
</evidence>
<evidence type="ECO:0000313" key="31">
    <source>
        <dbReference type="Proteomes" id="UP000530452"/>
    </source>
</evidence>
<evidence type="ECO:0000313" key="25">
    <source>
        <dbReference type="Proteomes" id="UP000427828"/>
    </source>
</evidence>
<reference evidence="35 36" key="2">
    <citation type="journal article" date="2018" name="Genome Biol.">
        <title>SKESA: strategic k-mer extension for scrupulous assemblies.</title>
        <authorList>
            <person name="Souvorov A."/>
            <person name="Agarwala R."/>
            <person name="Lipman D.J."/>
        </authorList>
    </citation>
    <scope>NUCLEOTIDE SEQUENCE [LARGE SCALE GENOMIC DNA]</scope>
    <source>
        <strain evidence="14">09CEB371LM</strain>
        <strain evidence="17">2017-325981-023-01</strain>
        <strain evidence="15 35">CFIAFB20130012</strain>
        <strain evidence="16 37">DMG1500109</strain>
    </source>
</reference>
<gene>
    <name evidence="5" type="ORF">A8L61_13955</name>
    <name evidence="3" type="ORF">ART25_10850</name>
    <name evidence="2" type="ORF">ARY78_11530</name>
    <name evidence="12" type="ORF">BCZ19_03735</name>
    <name evidence="6" type="ORF">CA369_08370</name>
    <name evidence="7" type="ORF">CW845_09910</name>
    <name evidence="9" type="ORF">D4920_10385</name>
    <name evidence="8" type="ORF">D4B11_03080</name>
    <name evidence="10" type="ORF">D5N24_09740</name>
    <name evidence="18" type="ORF">DCK61_01625</name>
    <name evidence="20" type="ORF">DYZ80_00685</name>
    <name evidence="4" type="ORF">E1W56_00425</name>
    <name evidence="11" type="ORF">E5F58_03735</name>
    <name evidence="13" type="ORF">FV747_05525</name>
    <name evidence="14" type="ORF">GHH22_08450</name>
    <name evidence="16" type="ORF">GI949_10540</name>
    <name evidence="15" type="ORF">GYR60_08340</name>
    <name evidence="17" type="ORF">HQN34_000213</name>
    <name evidence="19" type="ORF">HZJ64_02590</name>
</gene>
<reference evidence="16" key="8">
    <citation type="submission" date="2019-11" db="EMBL/GenBank/DDBJ databases">
        <authorList>
            <consortium name="NCBI Pathogen Detection Project"/>
        </authorList>
    </citation>
    <scope>NUCLEOTIDE SEQUENCE</scope>
    <source>
        <strain evidence="14">09CEB371LM</strain>
        <strain evidence="17">2017-325981-023-01</strain>
        <strain evidence="15">CFIAFB20130012</strain>
        <strain evidence="16">DMG1500109</strain>
    </source>
</reference>
<proteinExistence type="predicted"/>
<dbReference type="Proteomes" id="UP000522199">
    <property type="component" value="Unassembled WGS sequence"/>
</dbReference>
<evidence type="ECO:0000313" key="27">
    <source>
        <dbReference type="Proteomes" id="UP000467536"/>
    </source>
</evidence>
<dbReference type="EMBL" id="QXLS01000001">
    <property type="protein sequence ID" value="RKA11152.1"/>
    <property type="molecule type" value="Genomic_DNA"/>
</dbReference>
<dbReference type="KEGG" id="lmv:Y193_12995"/>
<evidence type="ECO:0000313" key="10">
    <source>
        <dbReference type="EMBL" id="EAH3294679.1"/>
    </source>
</evidence>
<dbReference type="EMBL" id="AABEKY010000005">
    <property type="protein sequence ID" value="EAG9387799.1"/>
    <property type="molecule type" value="Genomic_DNA"/>
</dbReference>
<dbReference type="EMBL" id="AABGUK010000001">
    <property type="protein sequence ID" value="EAH4241110.1"/>
    <property type="molecule type" value="Genomic_DNA"/>
</dbReference>
<dbReference type="AlphaFoldDB" id="A0A0B8R2D6"/>
<dbReference type="InterPro" id="IPR018490">
    <property type="entry name" value="cNMP-bd_dom_sf"/>
</dbReference>
<evidence type="ECO:0000313" key="8">
    <source>
        <dbReference type="EMBL" id="EAG9518742.1"/>
    </source>
</evidence>
<dbReference type="Proteomes" id="UP000843775">
    <property type="component" value="Unassembled WGS sequence"/>
</dbReference>
<evidence type="ECO:0000313" key="33">
    <source>
        <dbReference type="Proteomes" id="UP000544530"/>
    </source>
</evidence>
<dbReference type="Proteomes" id="UP000843503">
    <property type="component" value="Unassembled WGS sequence"/>
</dbReference>
<dbReference type="EMBL" id="AAAQQZ010000005">
    <property type="protein sequence ID" value="EAE1339406.1"/>
    <property type="molecule type" value="Genomic_DNA"/>
</dbReference>
<dbReference type="EMBL" id="QDAY01000001">
    <property type="protein sequence ID" value="KAA9453178.1"/>
    <property type="molecule type" value="Genomic_DNA"/>
</dbReference>
<dbReference type="EMBL" id="AALAQH010000001">
    <property type="protein sequence ID" value="ECX6923768.1"/>
    <property type="molecule type" value="Genomic_DNA"/>
</dbReference>
<reference evidence="18 26" key="3">
    <citation type="submission" date="2018-04" db="EMBL/GenBank/DDBJ databases">
        <title>Genome Analysis of a Prevalent Clone of Listeria monocytogenes Sequence Type 87 in China.</title>
        <authorList>
            <person name="Wang Y."/>
        </authorList>
    </citation>
    <scope>NUCLEOTIDE SEQUENCE [LARGE SCALE GENOMIC DNA]</scope>
    <source>
        <strain evidence="18 26">ICDC_LM1523</strain>
    </source>
</reference>
<evidence type="ECO:0000313" key="28">
    <source>
        <dbReference type="Proteomes" id="UP000522199"/>
    </source>
</evidence>
<dbReference type="Proteomes" id="UP000527632">
    <property type="component" value="Unassembled WGS sequence"/>
</dbReference>
<evidence type="ECO:0000313" key="7">
    <source>
        <dbReference type="EMBL" id="EAG9387799.1"/>
    </source>
</evidence>
<dbReference type="Proteomes" id="UP000393182">
    <property type="component" value="Unassembled WGS sequence"/>
</dbReference>
<evidence type="ECO:0000313" key="14">
    <source>
        <dbReference type="EMBL" id="HAA8053184.1"/>
    </source>
</evidence>
<dbReference type="Proteomes" id="UP000358545">
    <property type="component" value="Unassembled WGS sequence"/>
</dbReference>
<dbReference type="SUPFAM" id="SSF51206">
    <property type="entry name" value="cAMP-binding domain-like"/>
    <property type="match status" value="1"/>
</dbReference>
<dbReference type="KEGG" id="lmok:CQ02_02970"/>
<reference evidence="31 32" key="7">
    <citation type="submission" date="2019-04" db="EMBL/GenBank/DDBJ databases">
        <authorList>
            <person name="Ashton P.M."/>
            <person name="Dallman T."/>
            <person name="Nair S."/>
            <person name="De Pinna E."/>
            <person name="Peters T."/>
            <person name="Grant K."/>
        </authorList>
    </citation>
    <scope>NUCLEOTIDE SEQUENCE [LARGE SCALE GENOMIC DNA]</scope>
    <source>
        <strain evidence="9 32">282333</strain>
        <strain evidence="10 31">282352</strain>
        <strain evidence="8 34">289003</strain>
        <strain evidence="13 27">788324</strain>
        <strain evidence="4">RL15000286</strain>
    </source>
</reference>
<evidence type="ECO:0000313" key="37">
    <source>
        <dbReference type="Proteomes" id="UP000843775"/>
    </source>
</evidence>
<evidence type="ECO:0000313" key="2">
    <source>
        <dbReference type="EMBL" id="EAC5551060.1"/>
    </source>
</evidence>
<dbReference type="Proteomes" id="UP000460224">
    <property type="component" value="Unassembled WGS sequence"/>
</dbReference>
<evidence type="ECO:0000313" key="36">
    <source>
        <dbReference type="Proteomes" id="UP000843503"/>
    </source>
</evidence>
<evidence type="ECO:0000313" key="21">
    <source>
        <dbReference type="Proteomes" id="UP000272537"/>
    </source>
</evidence>
<dbReference type="EMBL" id="DAAJZA010000007">
    <property type="protein sequence ID" value="HAC1755401.1"/>
    <property type="molecule type" value="Genomic_DNA"/>
</dbReference>
<dbReference type="EMBL" id="AABAGT010000026">
    <property type="protein sequence ID" value="EAG0868371.1"/>
    <property type="molecule type" value="Genomic_DNA"/>
</dbReference>
<evidence type="ECO:0000313" key="32">
    <source>
        <dbReference type="Proteomes" id="UP000533021"/>
    </source>
</evidence>
<dbReference type="EMBL" id="AAAIXK010000006">
    <property type="protein sequence ID" value="EAC5551060.1"/>
    <property type="molecule type" value="Genomic_DNA"/>
</dbReference>
<keyword evidence="1" id="KW-0010">Activator</keyword>
<dbReference type="Proteomes" id="UP000528151">
    <property type="component" value="Unassembled WGS sequence"/>
</dbReference>
<dbReference type="OMA" id="GRHLYYK"/>
<evidence type="ECO:0000313" key="11">
    <source>
        <dbReference type="EMBL" id="EAH4241110.1"/>
    </source>
</evidence>
<protein>
    <submittedName>
        <fullName evidence="10">Crp/Fnr family transcriptional regulator</fullName>
    </submittedName>
</protein>
<organism evidence="10 31">
    <name type="scientific">Listeria monocytogenes</name>
    <dbReference type="NCBI Taxonomy" id="1639"/>
    <lineage>
        <taxon>Bacteria</taxon>
        <taxon>Bacillati</taxon>
        <taxon>Bacillota</taxon>
        <taxon>Bacilli</taxon>
        <taxon>Bacillales</taxon>
        <taxon>Listeriaceae</taxon>
        <taxon>Listeria</taxon>
    </lineage>
</organism>
<dbReference type="EMBL" id="DABJAN010000001">
    <property type="protein sequence ID" value="HAJ9592048.1"/>
    <property type="molecule type" value="Genomic_DNA"/>
</dbReference>
<dbReference type="Proteomes" id="UP000467536">
    <property type="component" value="Unassembled WGS sequence"/>
</dbReference>
<evidence type="ECO:0000313" key="23">
    <source>
        <dbReference type="Proteomes" id="UP000365297"/>
    </source>
</evidence>
<dbReference type="Proteomes" id="UP000544530">
    <property type="component" value="Unassembled WGS sequence"/>
</dbReference>
<reference evidence="20 21" key="1">
    <citation type="journal article" date="2018" name="BMC Genomics">
        <title>Genes significantly associated with lineage II food isolates of Listeria monocytogenes.</title>
        <authorList>
            <person name="Pirone-Davies C."/>
            <person name="Chen Y."/>
            <person name="Pightling A."/>
            <person name="Ryan G."/>
            <person name="Wang Y."/>
            <person name="Yao K."/>
            <person name="Hoffmann M."/>
            <person name="Allard M.W."/>
        </authorList>
    </citation>
    <scope>NUCLEOTIDE SEQUENCE [LARGE SCALE GENOMIC DNA]</scope>
    <source>
        <strain evidence="20 21">PNUSAL000550</strain>
    </source>
</reference>
<reference evidence="5 22" key="5">
    <citation type="submission" date="2018-06" db="EMBL/GenBank/DDBJ databases">
        <authorList>
            <consortium name="PulseNet: The National Subtyping Network for Foodborne Disease Surveillance"/>
            <person name="Tarr C.L."/>
            <person name="Trees E."/>
            <person name="Katz L.S."/>
            <person name="Carleton-Romer H.A."/>
            <person name="Stroika S."/>
            <person name="Kucerova Z."/>
            <person name="Roache K.F."/>
            <person name="Sabol A.L."/>
            <person name="Besser J."/>
            <person name="Gerner-Smidt P."/>
        </authorList>
    </citation>
    <scope>NUCLEOTIDE SEQUENCE [LARGE SCALE GENOMIC DNA]</scope>
    <source>
        <strain evidence="5 22">PNUSAL002180</strain>
    </source>
</reference>
<evidence type="ECO:0000313" key="6">
    <source>
        <dbReference type="EMBL" id="EAG4462298.1"/>
    </source>
</evidence>
<evidence type="ECO:0000313" key="19">
    <source>
        <dbReference type="EMBL" id="NYA00707.1"/>
    </source>
</evidence>
<name>A0A0B8R2D6_LISMN</name>
<reference evidence="19 33" key="9">
    <citation type="submission" date="2020-06" db="EMBL/GenBank/DDBJ databases">
        <title>Two Listeria outbreaks in Switzerland in 2018 and 2020.</title>
        <authorList>
            <person name="Stevens M.J.A."/>
            <person name="Bloemberg G."/>
            <person name="Nusch-Inderbinnen M."/>
            <person name="Stephan R."/>
        </authorList>
    </citation>
    <scope>NUCLEOTIDE SEQUENCE [LARGE SCALE GENOMIC DNA]</scope>
    <source>
        <strain evidence="19 33">N18-0707</strain>
    </source>
</reference>
<evidence type="ECO:0000313" key="20">
    <source>
        <dbReference type="EMBL" id="RKA11152.1"/>
    </source>
</evidence>
<evidence type="ECO:0000313" key="13">
    <source>
        <dbReference type="EMBL" id="EDO0985458.1"/>
    </source>
</evidence>
<dbReference type="Proteomes" id="UP000530452">
    <property type="component" value="Unassembled WGS sequence"/>
</dbReference>
<evidence type="ECO:0000313" key="34">
    <source>
        <dbReference type="Proteomes" id="UP000546397"/>
    </source>
</evidence>
<sequence>MEKLFTYKEFVDMMQKYGIRHTKRKLRRGENLMENASKFSNVVLLIDGYISSYTYESPEKLLSIFEPGIFLRYSILEDQPEFVTNIALSDNCEVYEYKKEDIEYALTLFPENFGFQYFFLKRIGRHLYYRALLNGKEHKDKLYYAMKYLGELIGKTDENGNVSLPPEVTLKVLIEYSTLSKAAFYRQRIHLLEQEILKPHENTFIVQKKVASHYEDQLTSI</sequence>
<reference evidence="23 24" key="4">
    <citation type="submission" date="2018-06" db="EMBL/GenBank/DDBJ databases">
        <authorList>
            <consortium name="GenomeTrakr: Next Generation Sequencing Network for Food Pathogen Tracability"/>
        </authorList>
    </citation>
    <scope>NUCLEOTIDE SEQUENCE [LARGE SCALE GENOMIC DNA]</scope>
    <source>
        <strain evidence="6 30">CFSAN063727</strain>
        <strain evidence="3 24">FDA00006494</strain>
        <strain evidence="2 23">FDA00007096</strain>
        <strain evidence="12 25">FLAG-51482A</strain>
        <strain evidence="11 29">LS1344</strain>
    </source>
</reference>
<dbReference type="EMBL" id="AANEHK010000004">
    <property type="protein sequence ID" value="EDO0985458.1"/>
    <property type="molecule type" value="Genomic_DNA"/>
</dbReference>
<dbReference type="Proteomes" id="UP000546397">
    <property type="component" value="Unassembled WGS sequence"/>
</dbReference>